<dbReference type="Pfam" id="PF08811">
    <property type="entry name" value="DUF1800"/>
    <property type="match status" value="1"/>
</dbReference>
<evidence type="ECO:0000256" key="1">
    <source>
        <dbReference type="SAM" id="MobiDB-lite"/>
    </source>
</evidence>
<evidence type="ECO:0000313" key="2">
    <source>
        <dbReference type="EMBL" id="XDO96493.1"/>
    </source>
</evidence>
<dbReference type="RefSeq" id="WP_369059335.1">
    <property type="nucleotide sequence ID" value="NZ_CP158375.1"/>
</dbReference>
<organism evidence="2">
    <name type="scientific">Caulobacter sp. 73W</name>
    <dbReference type="NCBI Taxonomy" id="3161137"/>
    <lineage>
        <taxon>Bacteria</taxon>
        <taxon>Pseudomonadati</taxon>
        <taxon>Pseudomonadota</taxon>
        <taxon>Alphaproteobacteria</taxon>
        <taxon>Caulobacterales</taxon>
        <taxon>Caulobacteraceae</taxon>
        <taxon>Caulobacter</taxon>
    </lineage>
</organism>
<reference evidence="2" key="1">
    <citation type="submission" date="2024-06" db="EMBL/GenBank/DDBJ databases">
        <title>Caulobacter inopinatus, sp. nov.</title>
        <authorList>
            <person name="Donachie S.P."/>
        </authorList>
    </citation>
    <scope>NUCLEOTIDE SEQUENCE</scope>
    <source>
        <strain evidence="2">73W</strain>
    </source>
</reference>
<protein>
    <submittedName>
        <fullName evidence="2">DUF1800 family protein</fullName>
    </submittedName>
</protein>
<feature type="region of interest" description="Disordered" evidence="1">
    <location>
        <begin position="172"/>
        <end position="193"/>
    </location>
</feature>
<sequence>MALPSKDMQAAIAATRFGLGARPGEIEAARGDPRGWLKAQITPDGADQPKTDFQNGAQRLAEYRHQQDTLRAARQSGDQEALKAAQRERRQDVNQDFLARAQLGASTDASFRERWALFWANHFTVSATKQITASVAGPFEQEAIRPHAFGRFEDMLVASSSHPAMLTYLDQSQSVGPESRQAARAQQRGRRQGLNENLAREILELHTVGVNGGYSQADVTEFARAMTGWTVARNAEESADGAFVFRAAAHEPGDRTIMGRQYGQDGAGQARAIMADLATRPATARHCARKIATYFVADTPPPALVQRLEKAWLTSGGQLDVVARALIEAPEAWEPAPAKFKTPYEFLISTWRAVGTQPQALNQLGPTLNGLGQPAFRPPSPEGWPDETSAWAAPDALIKRMAFAQGFAQRVGDRVDPNAIAAGALGARLSNPVAKAVARAESRPEALAVLLMSSEFQRR</sequence>
<dbReference type="AlphaFoldDB" id="A0AB39KS51"/>
<name>A0AB39KS51_9CAUL</name>
<dbReference type="InterPro" id="IPR014917">
    <property type="entry name" value="DUF1800"/>
</dbReference>
<accession>A0AB39KS51</accession>
<proteinExistence type="predicted"/>
<gene>
    <name evidence="2" type="ORF">ABOZ73_17235</name>
</gene>
<dbReference type="EMBL" id="CP158375">
    <property type="protein sequence ID" value="XDO96493.1"/>
    <property type="molecule type" value="Genomic_DNA"/>
</dbReference>